<protein>
    <submittedName>
        <fullName evidence="1">Uncharacterized protein</fullName>
    </submittedName>
</protein>
<dbReference type="Proteomes" id="UP000295604">
    <property type="component" value="Unassembled WGS sequence"/>
</dbReference>
<proteinExistence type="predicted"/>
<gene>
    <name evidence="1" type="ORF">C8034_v010610</name>
</gene>
<dbReference type="AlphaFoldDB" id="A0A4R8T138"/>
<evidence type="ECO:0000313" key="2">
    <source>
        <dbReference type="Proteomes" id="UP000295604"/>
    </source>
</evidence>
<dbReference type="EMBL" id="QAPF01000697">
    <property type="protein sequence ID" value="TEA10074.1"/>
    <property type="molecule type" value="Genomic_DNA"/>
</dbReference>
<name>A0A4R8T138_9PEZI</name>
<evidence type="ECO:0000313" key="1">
    <source>
        <dbReference type="EMBL" id="TEA10074.1"/>
    </source>
</evidence>
<reference evidence="1 2" key="1">
    <citation type="submission" date="2018-11" db="EMBL/GenBank/DDBJ databases">
        <title>Genome sequence and assembly of Colletotrichum sidae.</title>
        <authorList>
            <person name="Gan P."/>
            <person name="Shirasu K."/>
        </authorList>
    </citation>
    <scope>NUCLEOTIDE SEQUENCE [LARGE SCALE GENOMIC DNA]</scope>
    <source>
        <strain evidence="1 2">CBS 518.97</strain>
    </source>
</reference>
<keyword evidence="2" id="KW-1185">Reference proteome</keyword>
<accession>A0A4R8T138</accession>
<organism evidence="1 2">
    <name type="scientific">Colletotrichum sidae</name>
    <dbReference type="NCBI Taxonomy" id="1347389"/>
    <lineage>
        <taxon>Eukaryota</taxon>
        <taxon>Fungi</taxon>
        <taxon>Dikarya</taxon>
        <taxon>Ascomycota</taxon>
        <taxon>Pezizomycotina</taxon>
        <taxon>Sordariomycetes</taxon>
        <taxon>Hypocreomycetidae</taxon>
        <taxon>Glomerellales</taxon>
        <taxon>Glomerellaceae</taxon>
        <taxon>Colletotrichum</taxon>
        <taxon>Colletotrichum orbiculare species complex</taxon>
    </lineage>
</organism>
<comment type="caution">
    <text evidence="1">The sequence shown here is derived from an EMBL/GenBank/DDBJ whole genome shotgun (WGS) entry which is preliminary data.</text>
</comment>
<sequence>MSNDTEFRRIYARLNYTDNTKIFMFYQGLKEDVKDELIKQDRPSDFITYAKLAIKIDNQLFKCRYEKGEQRRPQQPNSRPDP</sequence>